<dbReference type="AlphaFoldDB" id="A0AA38U472"/>
<dbReference type="Proteomes" id="UP001163846">
    <property type="component" value="Unassembled WGS sequence"/>
</dbReference>
<keyword evidence="2" id="KW-1185">Reference proteome</keyword>
<proteinExistence type="predicted"/>
<organism evidence="1 2">
    <name type="scientific">Lentinula raphanica</name>
    <dbReference type="NCBI Taxonomy" id="153919"/>
    <lineage>
        <taxon>Eukaryota</taxon>
        <taxon>Fungi</taxon>
        <taxon>Dikarya</taxon>
        <taxon>Basidiomycota</taxon>
        <taxon>Agaricomycotina</taxon>
        <taxon>Agaricomycetes</taxon>
        <taxon>Agaricomycetidae</taxon>
        <taxon>Agaricales</taxon>
        <taxon>Marasmiineae</taxon>
        <taxon>Omphalotaceae</taxon>
        <taxon>Lentinula</taxon>
    </lineage>
</organism>
<name>A0AA38U472_9AGAR</name>
<evidence type="ECO:0000313" key="2">
    <source>
        <dbReference type="Proteomes" id="UP001163846"/>
    </source>
</evidence>
<evidence type="ECO:0000313" key="1">
    <source>
        <dbReference type="EMBL" id="KAJ3832049.1"/>
    </source>
</evidence>
<accession>A0AA38U472</accession>
<dbReference type="EMBL" id="MU807101">
    <property type="protein sequence ID" value="KAJ3832049.1"/>
    <property type="molecule type" value="Genomic_DNA"/>
</dbReference>
<sequence>MAATTGIGLAAQVLSATCDLDDRLNLNLANLLPKTQQRRMAITAESIDISTKILESVRDLVMKHGTIDHKNEFHELSGRCRSNISKLEELERSIKEKQQSSSWKILYYWKSLDDEIRTEFNKLETEVARNKHRVFRASMMFRAQLVDFGLVTIVVEEPQQQVQQGPLSLDDAVIELPINTNNNPISNPESTRSWQNQIEIIEMTVLNSIMAGESTASSVASGILFPDSQLEHHQYADPLGAVLLLGSGKVESSEIDNTVERAEK</sequence>
<comment type="caution">
    <text evidence="1">The sequence shown here is derived from an EMBL/GenBank/DDBJ whole genome shotgun (WGS) entry which is preliminary data.</text>
</comment>
<protein>
    <submittedName>
        <fullName evidence="1">Uncharacterized protein</fullName>
    </submittedName>
</protein>
<gene>
    <name evidence="1" type="ORF">F5878DRAFT_635641</name>
</gene>
<reference evidence="1" key="1">
    <citation type="submission" date="2022-08" db="EMBL/GenBank/DDBJ databases">
        <authorList>
            <consortium name="DOE Joint Genome Institute"/>
            <person name="Min B."/>
            <person name="Riley R."/>
            <person name="Sierra-Patev S."/>
            <person name="Naranjo-Ortiz M."/>
            <person name="Looney B."/>
            <person name="Konkel Z."/>
            <person name="Slot J.C."/>
            <person name="Sakamoto Y."/>
            <person name="Steenwyk J.L."/>
            <person name="Rokas A."/>
            <person name="Carro J."/>
            <person name="Camarero S."/>
            <person name="Ferreira P."/>
            <person name="Molpeceres G."/>
            <person name="Ruiz-Duenas F.J."/>
            <person name="Serrano A."/>
            <person name="Henrissat B."/>
            <person name="Drula E."/>
            <person name="Hughes K.W."/>
            <person name="Mata J.L."/>
            <person name="Ishikawa N.K."/>
            <person name="Vargas-Isla R."/>
            <person name="Ushijima S."/>
            <person name="Smith C.A."/>
            <person name="Ahrendt S."/>
            <person name="Andreopoulos W."/>
            <person name="He G."/>
            <person name="Labutti K."/>
            <person name="Lipzen A."/>
            <person name="Ng V."/>
            <person name="Sandor L."/>
            <person name="Barry K."/>
            <person name="Martinez A.T."/>
            <person name="Xiao Y."/>
            <person name="Gibbons J.G."/>
            <person name="Terashima K."/>
            <person name="Hibbett D.S."/>
            <person name="Grigoriev I.V."/>
        </authorList>
    </citation>
    <scope>NUCLEOTIDE SEQUENCE</scope>
    <source>
        <strain evidence="1">TFB9207</strain>
    </source>
</reference>